<keyword evidence="2" id="KW-1185">Reference proteome</keyword>
<protein>
    <submittedName>
        <fullName evidence="1">S-adenosyl-L-methionine-dependent methyltransferase</fullName>
    </submittedName>
</protein>
<comment type="caution">
    <text evidence="1">The sequence shown here is derived from an EMBL/GenBank/DDBJ whole genome shotgun (WGS) entry which is preliminary data.</text>
</comment>
<sequence length="447" mass="50048">MDLKPTLSSLGSRIKELAESLERHLRENGVEAPTLAADSPINISKFTPEIFTIKQQLADALNDLSIISQGPSESVFNYAHNAIPDVAALNVLNHFNFWSAVPLEGSASITDIAKYTSLPEEAVQRVVEHGMMLRFFAYTDPSTPKTSHIQHTSRSAALAQSSGLRALVHSCIQECGPPMMVMPEALEKYSLRKPTLTRDIRETAFALSHSGGAVFGNFSTVWDFLENDGEGEKKGWRQRSFNTWMTYINDIFRMNEVLLEALDWKAAGDVTVVDIGGSGGHDTFALASAYPNLNIIVEDLRECKPIFENNVLEHLKSRVAFREHNFFNPQPVQADIYILKFIFHDWPDKECIAILQALRPALKAGAKVLFIDYIGKDGEFDPTLPRSIRQLGTSTDLRMMALFNGRERPVDTWTEIFRAADERFEVASVKANALTYILVIEAIWRGK</sequence>
<gene>
    <name evidence="1" type="ORF">BDR25DRAFT_382032</name>
</gene>
<reference evidence="1" key="1">
    <citation type="journal article" date="2020" name="Stud. Mycol.">
        <title>101 Dothideomycetes genomes: a test case for predicting lifestyles and emergence of pathogens.</title>
        <authorList>
            <person name="Haridas S."/>
            <person name="Albert R."/>
            <person name="Binder M."/>
            <person name="Bloem J."/>
            <person name="Labutti K."/>
            <person name="Salamov A."/>
            <person name="Andreopoulos B."/>
            <person name="Baker S."/>
            <person name="Barry K."/>
            <person name="Bills G."/>
            <person name="Bluhm B."/>
            <person name="Cannon C."/>
            <person name="Castanera R."/>
            <person name="Culley D."/>
            <person name="Daum C."/>
            <person name="Ezra D."/>
            <person name="Gonzalez J."/>
            <person name="Henrissat B."/>
            <person name="Kuo A."/>
            <person name="Liang C."/>
            <person name="Lipzen A."/>
            <person name="Lutzoni F."/>
            <person name="Magnuson J."/>
            <person name="Mondo S."/>
            <person name="Nolan M."/>
            <person name="Ohm R."/>
            <person name="Pangilinan J."/>
            <person name="Park H.-J."/>
            <person name="Ramirez L."/>
            <person name="Alfaro M."/>
            <person name="Sun H."/>
            <person name="Tritt A."/>
            <person name="Yoshinaga Y."/>
            <person name="Zwiers L.-H."/>
            <person name="Turgeon B."/>
            <person name="Goodwin S."/>
            <person name="Spatafora J."/>
            <person name="Crous P."/>
            <person name="Grigoriev I."/>
        </authorList>
    </citation>
    <scope>NUCLEOTIDE SEQUENCE</scope>
    <source>
        <strain evidence="1">ATCC 200398</strain>
    </source>
</reference>
<evidence type="ECO:0000313" key="2">
    <source>
        <dbReference type="Proteomes" id="UP000799755"/>
    </source>
</evidence>
<evidence type="ECO:0000313" key="1">
    <source>
        <dbReference type="EMBL" id="KAF2475192.1"/>
    </source>
</evidence>
<name>A0ACB6RA38_9PLEO</name>
<keyword evidence="1" id="KW-0489">Methyltransferase</keyword>
<dbReference type="Proteomes" id="UP000799755">
    <property type="component" value="Unassembled WGS sequence"/>
</dbReference>
<keyword evidence="1" id="KW-0808">Transferase</keyword>
<organism evidence="1 2">
    <name type="scientific">Lindgomyces ingoldianus</name>
    <dbReference type="NCBI Taxonomy" id="673940"/>
    <lineage>
        <taxon>Eukaryota</taxon>
        <taxon>Fungi</taxon>
        <taxon>Dikarya</taxon>
        <taxon>Ascomycota</taxon>
        <taxon>Pezizomycotina</taxon>
        <taxon>Dothideomycetes</taxon>
        <taxon>Pleosporomycetidae</taxon>
        <taxon>Pleosporales</taxon>
        <taxon>Lindgomycetaceae</taxon>
        <taxon>Lindgomyces</taxon>
    </lineage>
</organism>
<dbReference type="EMBL" id="MU003496">
    <property type="protein sequence ID" value="KAF2475192.1"/>
    <property type="molecule type" value="Genomic_DNA"/>
</dbReference>
<accession>A0ACB6RA38</accession>
<proteinExistence type="predicted"/>